<organism evidence="7 8">
    <name type="scientific">Echria macrotheca</name>
    <dbReference type="NCBI Taxonomy" id="438768"/>
    <lineage>
        <taxon>Eukaryota</taxon>
        <taxon>Fungi</taxon>
        <taxon>Dikarya</taxon>
        <taxon>Ascomycota</taxon>
        <taxon>Pezizomycotina</taxon>
        <taxon>Sordariomycetes</taxon>
        <taxon>Sordariomycetidae</taxon>
        <taxon>Sordariales</taxon>
        <taxon>Schizotheciaceae</taxon>
        <taxon>Echria</taxon>
    </lineage>
</organism>
<feature type="region of interest" description="Disordered" evidence="5">
    <location>
        <begin position="401"/>
        <end position="445"/>
    </location>
</feature>
<proteinExistence type="predicted"/>
<dbReference type="AlphaFoldDB" id="A0AAJ0B4F1"/>
<name>A0AAJ0B4F1_9PEZI</name>
<feature type="transmembrane region" description="Helical" evidence="6">
    <location>
        <begin position="500"/>
        <end position="519"/>
    </location>
</feature>
<feature type="compositionally biased region" description="Low complexity" evidence="5">
    <location>
        <begin position="401"/>
        <end position="411"/>
    </location>
</feature>
<gene>
    <name evidence="7" type="ORF">QBC47DRAFT_351615</name>
</gene>
<keyword evidence="8" id="KW-1185">Reference proteome</keyword>
<keyword evidence="3 6" id="KW-1133">Transmembrane helix</keyword>
<reference evidence="7" key="1">
    <citation type="submission" date="2023-06" db="EMBL/GenBank/DDBJ databases">
        <title>Genome-scale phylogeny and comparative genomics of the fungal order Sordariales.</title>
        <authorList>
            <consortium name="Lawrence Berkeley National Laboratory"/>
            <person name="Hensen N."/>
            <person name="Bonometti L."/>
            <person name="Westerberg I."/>
            <person name="Brannstrom I.O."/>
            <person name="Guillou S."/>
            <person name="Cros-Aarteil S."/>
            <person name="Calhoun S."/>
            <person name="Haridas S."/>
            <person name="Kuo A."/>
            <person name="Mondo S."/>
            <person name="Pangilinan J."/>
            <person name="Riley R."/>
            <person name="Labutti K."/>
            <person name="Andreopoulos B."/>
            <person name="Lipzen A."/>
            <person name="Chen C."/>
            <person name="Yanf M."/>
            <person name="Daum C."/>
            <person name="Ng V."/>
            <person name="Clum A."/>
            <person name="Steindorff A."/>
            <person name="Ohm R."/>
            <person name="Martin F."/>
            <person name="Silar P."/>
            <person name="Natvig D."/>
            <person name="Lalanne C."/>
            <person name="Gautier V."/>
            <person name="Ament-Velasquez S.L."/>
            <person name="Kruys A."/>
            <person name="Hutchinson M.I."/>
            <person name="Powell A.J."/>
            <person name="Barry K."/>
            <person name="Miller A.N."/>
            <person name="Grigoriev I.V."/>
            <person name="Debuchy R."/>
            <person name="Gladieux P."/>
            <person name="Thoren M.H."/>
            <person name="Johannesson H."/>
        </authorList>
    </citation>
    <scope>NUCLEOTIDE SEQUENCE</scope>
    <source>
        <strain evidence="7">PSN4</strain>
    </source>
</reference>
<dbReference type="Proteomes" id="UP001239445">
    <property type="component" value="Unassembled WGS sequence"/>
</dbReference>
<evidence type="ECO:0000256" key="3">
    <source>
        <dbReference type="ARBA" id="ARBA00022989"/>
    </source>
</evidence>
<keyword evidence="2 6" id="KW-0812">Transmembrane</keyword>
<evidence type="ECO:0000256" key="2">
    <source>
        <dbReference type="ARBA" id="ARBA00022692"/>
    </source>
</evidence>
<dbReference type="SUPFAM" id="SSF144083">
    <property type="entry name" value="Magnesium transport protein CorA, transmembrane region"/>
    <property type="match status" value="1"/>
</dbReference>
<dbReference type="GO" id="GO:0046873">
    <property type="term" value="F:metal ion transmembrane transporter activity"/>
    <property type="evidence" value="ECO:0007669"/>
    <property type="project" value="InterPro"/>
</dbReference>
<evidence type="ECO:0000313" key="8">
    <source>
        <dbReference type="Proteomes" id="UP001239445"/>
    </source>
</evidence>
<protein>
    <submittedName>
        <fullName evidence="7">Uncharacterized protein</fullName>
    </submittedName>
</protein>
<evidence type="ECO:0000256" key="5">
    <source>
        <dbReference type="SAM" id="MobiDB-lite"/>
    </source>
</evidence>
<dbReference type="InterPro" id="IPR002523">
    <property type="entry name" value="MgTranspt_CorA/ZnTranspt_ZntB"/>
</dbReference>
<comment type="caution">
    <text evidence="7">The sequence shown here is derived from an EMBL/GenBank/DDBJ whole genome shotgun (WGS) entry which is preliminary data.</text>
</comment>
<dbReference type="InterPro" id="IPR045863">
    <property type="entry name" value="CorA_TM1_TM2"/>
</dbReference>
<dbReference type="Pfam" id="PF01544">
    <property type="entry name" value="CorA"/>
    <property type="match status" value="1"/>
</dbReference>
<dbReference type="EMBL" id="MU839842">
    <property type="protein sequence ID" value="KAK1751456.1"/>
    <property type="molecule type" value="Genomic_DNA"/>
</dbReference>
<evidence type="ECO:0000256" key="6">
    <source>
        <dbReference type="SAM" id="Phobius"/>
    </source>
</evidence>
<comment type="subcellular location">
    <subcellularLocation>
        <location evidence="1">Membrane</location>
        <topology evidence="1">Multi-pass membrane protein</topology>
    </subcellularLocation>
</comment>
<dbReference type="Gene3D" id="1.20.58.340">
    <property type="entry name" value="Magnesium transport protein CorA, transmembrane region"/>
    <property type="match status" value="1"/>
</dbReference>
<evidence type="ECO:0000256" key="4">
    <source>
        <dbReference type="ARBA" id="ARBA00023136"/>
    </source>
</evidence>
<keyword evidence="4 6" id="KW-0472">Membrane</keyword>
<sequence length="583" mass="65997">MDRRRSALTPESYARAIISLSRRYSSTSVFPGNNYVGIAEWLLQDRALLSTTKADEDITLFASASEQPHDLVVVYNSAERKWDVQSFSQDQYDDFSVSSSATAGGMGQMVFIRGFISPSWLSALGSRYNIDPEFFRRHMDFLSASVDRHAFSFPSLATSSNNIFRLCVSTILHRDDFSSQDLRSQRSEQMAELATYKIQQLRSTKIRCGDSLVRQYSTVCSRFSVLEQWISVCIARTDRGWAVIAWMDQGRPLEHSPPGPWTNHIESKAIPLPILQHHQKMAFRTTVNRLDADANASAQVQQSTAILPLQYDSLVALTDLARRAPQDPLSMSIPLFAHAAFSEVQFLNLMESRIQEQIGAITEDVPADALGTLQHFSNILNRHAHQLNDSTRAFCKLMERGNQGNSQSSSGPESPMWRGAGPGLGPHLRQPSPSPDDMPRTSTADGVYSPKGLLESYEELQVRCVELSKMCTRGITLAMNKATIEESRKAIEQSARVKKLTLLATLFIPLSFSSSLFGMNIDLLGQGTVEFWWFFVWCIPITLSTYMMYLWDFQKLRRHWIDLWHWLRHVRRDKGEKDPSHVV</sequence>
<dbReference type="GO" id="GO:0016020">
    <property type="term" value="C:membrane"/>
    <property type="evidence" value="ECO:0007669"/>
    <property type="project" value="UniProtKB-SubCell"/>
</dbReference>
<accession>A0AAJ0B4F1</accession>
<feature type="transmembrane region" description="Helical" evidence="6">
    <location>
        <begin position="531"/>
        <end position="551"/>
    </location>
</feature>
<evidence type="ECO:0000256" key="1">
    <source>
        <dbReference type="ARBA" id="ARBA00004141"/>
    </source>
</evidence>
<evidence type="ECO:0000313" key="7">
    <source>
        <dbReference type="EMBL" id="KAK1751456.1"/>
    </source>
</evidence>